<dbReference type="NCBIfam" id="TIGR01297">
    <property type="entry name" value="CDF"/>
    <property type="match status" value="1"/>
</dbReference>
<comment type="subcellular location">
    <subcellularLocation>
        <location evidence="1">Membrane</location>
        <topology evidence="1">Multi-pass membrane protein</topology>
    </subcellularLocation>
</comment>
<dbReference type="PANTHER" id="PTHR43840:SF12">
    <property type="entry name" value="CATION DIFFUSION FACILITATOR 1 (AFU_ORTHOLOGUE AFUA_1G14440)"/>
    <property type="match status" value="1"/>
</dbReference>
<reference evidence="9" key="2">
    <citation type="journal article" date="2022" name="Elife">
        <title>Obligate sexual reproduction of a homothallic fungus closely related to the Cryptococcus pathogenic species complex.</title>
        <authorList>
            <person name="Passer A.R."/>
            <person name="Clancey S.A."/>
            <person name="Shea T."/>
            <person name="David-Palma M."/>
            <person name="Averette A.F."/>
            <person name="Boekhout T."/>
            <person name="Porcel B.M."/>
            <person name="Nowrousian M."/>
            <person name="Cuomo C.A."/>
            <person name="Sun S."/>
            <person name="Heitman J."/>
            <person name="Coelho M.A."/>
        </authorList>
    </citation>
    <scope>NUCLEOTIDE SEQUENCE</scope>
    <source>
        <strain evidence="9">CBS 7841</strain>
    </source>
</reference>
<dbReference type="FunFam" id="1.20.1510.10:FF:000005">
    <property type="entry name" value="Putative Cation diffusion facilitator 1"/>
    <property type="match status" value="1"/>
</dbReference>
<evidence type="ECO:0000259" key="8">
    <source>
        <dbReference type="Pfam" id="PF16916"/>
    </source>
</evidence>
<evidence type="ECO:0000256" key="2">
    <source>
        <dbReference type="ARBA" id="ARBA00022448"/>
    </source>
</evidence>
<dbReference type="InterPro" id="IPR027469">
    <property type="entry name" value="Cation_efflux_TMD_sf"/>
</dbReference>
<evidence type="ECO:0000256" key="4">
    <source>
        <dbReference type="ARBA" id="ARBA00022989"/>
    </source>
</evidence>
<feature type="domain" description="Cation efflux protein transmembrane" evidence="7">
    <location>
        <begin position="103"/>
        <end position="301"/>
    </location>
</feature>
<sequence length="397" mass="44405">MSATTIISPVFSQEEDDLELVSIPVVVGQEAGERDPLLLRGEIMSEDELKGLRQRKAGSKLVNFYEFQNERISQLLKPLSAHSAEAEQDAKDSALKVKIAINLSFVMNCALAILQLYAAISSGSLSLFAGCVDAVDPFANLLLWFAHRRSDRANEAKWPVRGSRFETSDFRPLIAQFSGNIVYGFIMGGVNVILIVMSIQEFVTHKGEDVNKFHLPSIISVCVAFVVKLGLFLYCFAVRGSSSQVQVLWEDHRNDLLTNGFGILTSAGGAKLKWWIDPLGATLIATTLIIVWTRTVYEQFTFLAGIAAPPDFINFITYKAMTFSSRITSIDTVRAYHSGPQYFVEIDIVLPPEMPLWEAHDIAQDLQDQIEKLKDVDRCFVHVDHEISHEPEHRKKV</sequence>
<evidence type="ECO:0000313" key="10">
    <source>
        <dbReference type="Proteomes" id="UP000094043"/>
    </source>
</evidence>
<dbReference type="InterPro" id="IPR036837">
    <property type="entry name" value="Cation_efflux_CTD_sf"/>
</dbReference>
<dbReference type="EMBL" id="CP143791">
    <property type="protein sequence ID" value="WVN90857.1"/>
    <property type="molecule type" value="Genomic_DNA"/>
</dbReference>
<evidence type="ECO:0000256" key="5">
    <source>
        <dbReference type="ARBA" id="ARBA00023136"/>
    </source>
</evidence>
<dbReference type="KEGG" id="cdep:91090308"/>
<evidence type="ECO:0000256" key="1">
    <source>
        <dbReference type="ARBA" id="ARBA00004141"/>
    </source>
</evidence>
<dbReference type="GeneID" id="91090308"/>
<dbReference type="Proteomes" id="UP000094043">
    <property type="component" value="Chromosome 8"/>
</dbReference>
<keyword evidence="4 6" id="KW-1133">Transmembrane helix</keyword>
<organism evidence="9 10">
    <name type="scientific">Cryptococcus depauperatus CBS 7841</name>
    <dbReference type="NCBI Taxonomy" id="1295531"/>
    <lineage>
        <taxon>Eukaryota</taxon>
        <taxon>Fungi</taxon>
        <taxon>Dikarya</taxon>
        <taxon>Basidiomycota</taxon>
        <taxon>Agaricomycotina</taxon>
        <taxon>Tremellomycetes</taxon>
        <taxon>Tremellales</taxon>
        <taxon>Cryptococcaceae</taxon>
        <taxon>Cryptococcus</taxon>
    </lineage>
</organism>
<proteinExistence type="predicted"/>
<reference evidence="9" key="1">
    <citation type="submission" date="2016-06" db="EMBL/GenBank/DDBJ databases">
        <authorList>
            <person name="Cuomo C."/>
            <person name="Litvintseva A."/>
            <person name="Heitman J."/>
            <person name="Chen Y."/>
            <person name="Sun S."/>
            <person name="Springer D."/>
            <person name="Dromer F."/>
            <person name="Young S."/>
            <person name="Zeng Q."/>
            <person name="Chapman S."/>
            <person name="Gujja S."/>
            <person name="Saif S."/>
            <person name="Birren B."/>
        </authorList>
    </citation>
    <scope>NUCLEOTIDE SEQUENCE</scope>
    <source>
        <strain evidence="9">CBS 7841</strain>
    </source>
</reference>
<keyword evidence="5 6" id="KW-0472">Membrane</keyword>
<keyword evidence="10" id="KW-1185">Reference proteome</keyword>
<dbReference type="InterPro" id="IPR050291">
    <property type="entry name" value="CDF_Transporter"/>
</dbReference>
<keyword evidence="2" id="KW-0813">Transport</keyword>
<evidence type="ECO:0000256" key="3">
    <source>
        <dbReference type="ARBA" id="ARBA00022692"/>
    </source>
</evidence>
<dbReference type="Gene3D" id="1.20.1510.10">
    <property type="entry name" value="Cation efflux protein transmembrane domain"/>
    <property type="match status" value="1"/>
</dbReference>
<evidence type="ECO:0000256" key="6">
    <source>
        <dbReference type="SAM" id="Phobius"/>
    </source>
</evidence>
<dbReference type="RefSeq" id="XP_066071557.1">
    <property type="nucleotide sequence ID" value="XM_066215460.1"/>
</dbReference>
<dbReference type="AlphaFoldDB" id="A0AAJ8M4M8"/>
<name>A0AAJ8M4M8_9TREE</name>
<feature type="domain" description="Cation efflux protein cytoplasmic" evidence="8">
    <location>
        <begin position="325"/>
        <end position="385"/>
    </location>
</feature>
<feature type="transmembrane region" description="Helical" evidence="6">
    <location>
        <begin position="215"/>
        <end position="236"/>
    </location>
</feature>
<dbReference type="GO" id="GO:0016020">
    <property type="term" value="C:membrane"/>
    <property type="evidence" value="ECO:0007669"/>
    <property type="project" value="UniProtKB-SubCell"/>
</dbReference>
<protein>
    <recommendedName>
        <fullName evidence="11">Cation diffusion facilitator 1</fullName>
    </recommendedName>
</protein>
<evidence type="ECO:0000259" key="7">
    <source>
        <dbReference type="Pfam" id="PF01545"/>
    </source>
</evidence>
<dbReference type="GO" id="GO:0008324">
    <property type="term" value="F:monoatomic cation transmembrane transporter activity"/>
    <property type="evidence" value="ECO:0007669"/>
    <property type="project" value="InterPro"/>
</dbReference>
<evidence type="ECO:0008006" key="11">
    <source>
        <dbReference type="Google" id="ProtNLM"/>
    </source>
</evidence>
<evidence type="ECO:0000313" key="9">
    <source>
        <dbReference type="EMBL" id="WVN90857.1"/>
    </source>
</evidence>
<dbReference type="InterPro" id="IPR058533">
    <property type="entry name" value="Cation_efflux_TM"/>
</dbReference>
<dbReference type="GO" id="GO:0098771">
    <property type="term" value="P:inorganic ion homeostasis"/>
    <property type="evidence" value="ECO:0007669"/>
    <property type="project" value="UniProtKB-ARBA"/>
</dbReference>
<dbReference type="Pfam" id="PF01545">
    <property type="entry name" value="Cation_efflux"/>
    <property type="match status" value="1"/>
</dbReference>
<reference evidence="9" key="3">
    <citation type="submission" date="2024-01" db="EMBL/GenBank/DDBJ databases">
        <authorList>
            <person name="Coelho M.A."/>
            <person name="David-Palma M."/>
            <person name="Shea T."/>
            <person name="Sun S."/>
            <person name="Cuomo C.A."/>
            <person name="Heitman J."/>
        </authorList>
    </citation>
    <scope>NUCLEOTIDE SEQUENCE</scope>
    <source>
        <strain evidence="9">CBS 7841</strain>
    </source>
</reference>
<dbReference type="Gene3D" id="3.30.70.1350">
    <property type="entry name" value="Cation efflux protein, cytoplasmic domain"/>
    <property type="match status" value="1"/>
</dbReference>
<dbReference type="PANTHER" id="PTHR43840">
    <property type="entry name" value="MITOCHONDRIAL METAL TRANSPORTER 1-RELATED"/>
    <property type="match status" value="1"/>
</dbReference>
<feature type="transmembrane region" description="Helical" evidence="6">
    <location>
        <begin position="99"/>
        <end position="120"/>
    </location>
</feature>
<accession>A0AAJ8M4M8</accession>
<dbReference type="Pfam" id="PF16916">
    <property type="entry name" value="ZT_dimer"/>
    <property type="match status" value="1"/>
</dbReference>
<feature type="transmembrane region" description="Helical" evidence="6">
    <location>
        <begin position="181"/>
        <end position="203"/>
    </location>
</feature>
<dbReference type="InterPro" id="IPR027470">
    <property type="entry name" value="Cation_efflux_CTD"/>
</dbReference>
<feature type="transmembrane region" description="Helical" evidence="6">
    <location>
        <begin position="126"/>
        <end position="146"/>
    </location>
</feature>
<dbReference type="SUPFAM" id="SSF160240">
    <property type="entry name" value="Cation efflux protein cytoplasmic domain-like"/>
    <property type="match status" value="1"/>
</dbReference>
<dbReference type="SUPFAM" id="SSF161111">
    <property type="entry name" value="Cation efflux protein transmembrane domain-like"/>
    <property type="match status" value="1"/>
</dbReference>
<dbReference type="GO" id="GO:0030003">
    <property type="term" value="P:intracellular monoatomic cation homeostasis"/>
    <property type="evidence" value="ECO:0007669"/>
    <property type="project" value="UniProtKB-ARBA"/>
</dbReference>
<keyword evidence="3 6" id="KW-0812">Transmembrane</keyword>
<gene>
    <name evidence="9" type="ORF">L203_106100</name>
</gene>
<dbReference type="InterPro" id="IPR002524">
    <property type="entry name" value="Cation_efflux"/>
</dbReference>